<feature type="transmembrane region" description="Helical" evidence="1">
    <location>
        <begin position="35"/>
        <end position="57"/>
    </location>
</feature>
<evidence type="ECO:0000313" key="2">
    <source>
        <dbReference type="EMBL" id="AOE43746.1"/>
    </source>
</evidence>
<organism evidence="2 3">
    <name type="scientific">Gordonia phage Bantam</name>
    <dbReference type="NCBI Taxonomy" id="1887641"/>
    <lineage>
        <taxon>Viruses</taxon>
        <taxon>Duplodnaviria</taxon>
        <taxon>Heunggongvirae</taxon>
        <taxon>Uroviricota</taxon>
        <taxon>Caudoviricetes</taxon>
        <taxon>Bantamvirus</taxon>
        <taxon>Bantamvirus bantam</taxon>
    </lineage>
</organism>
<name>A0A1B3AYC0_9CAUD</name>
<evidence type="ECO:0000256" key="1">
    <source>
        <dbReference type="SAM" id="Phobius"/>
    </source>
</evidence>
<protein>
    <submittedName>
        <fullName evidence="2">Uncharacterized protein</fullName>
    </submittedName>
</protein>
<keyword evidence="1" id="KW-1133">Transmembrane helix</keyword>
<accession>A0A1B3AYC0</accession>
<gene>
    <name evidence="2" type="primary">56</name>
    <name evidence="2" type="ORF">SEA_BANTAM_56</name>
</gene>
<dbReference type="GeneID" id="29080320"/>
<sequence length="66" mass="6784">MSARSIEVASTTAGVIVAIIGALNAAAWVGGHESMYLFIAVFDMVAANILFAVGHCLSEKSTGDVQ</sequence>
<keyword evidence="3" id="KW-1185">Reference proteome</keyword>
<dbReference type="Proteomes" id="UP000202170">
    <property type="component" value="Segment"/>
</dbReference>
<evidence type="ECO:0000313" key="3">
    <source>
        <dbReference type="Proteomes" id="UP000202170"/>
    </source>
</evidence>
<keyword evidence="1" id="KW-0812">Transmembrane</keyword>
<feature type="transmembrane region" description="Helical" evidence="1">
    <location>
        <begin position="12"/>
        <end position="29"/>
    </location>
</feature>
<dbReference type="RefSeq" id="YP_009287525.1">
    <property type="nucleotide sequence ID" value="NC_031074.1"/>
</dbReference>
<proteinExistence type="predicted"/>
<keyword evidence="1" id="KW-0472">Membrane</keyword>
<dbReference type="EMBL" id="KX557272">
    <property type="protein sequence ID" value="AOE43746.1"/>
    <property type="molecule type" value="Genomic_DNA"/>
</dbReference>
<dbReference type="KEGG" id="vg:29080320"/>
<reference evidence="3" key="1">
    <citation type="submission" date="2016-07" db="EMBL/GenBank/DDBJ databases">
        <authorList>
            <person name="Florea S."/>
            <person name="Webb J.S."/>
            <person name="Jaromczyk J."/>
            <person name="Schardl C.L."/>
        </authorList>
    </citation>
    <scope>NUCLEOTIDE SEQUENCE [LARGE SCALE GENOMIC DNA]</scope>
</reference>